<dbReference type="AlphaFoldDB" id="A0A0A5HRH8"/>
<keyword evidence="3" id="KW-0548">Nucleotidyltransferase</keyword>
<dbReference type="STRING" id="379097.SE23_04745"/>
<dbReference type="OrthoDB" id="3196716at2"/>
<dbReference type="EMBL" id="JRWP01000027">
    <property type="protein sequence ID" value="KGY08162.1"/>
    <property type="molecule type" value="Genomic_DNA"/>
</dbReference>
<protein>
    <recommendedName>
        <fullName evidence="1">citrate lyase holo-[acyl-carrier protein] synthase</fullName>
        <ecNumber evidence="1">2.7.7.61</ecNumber>
    </recommendedName>
</protein>
<dbReference type="RefSeq" id="WP_038191479.1">
    <property type="nucleotide sequence ID" value="NZ_JRWP01000027.1"/>
</dbReference>
<evidence type="ECO:0000256" key="4">
    <source>
        <dbReference type="ARBA" id="ARBA00048574"/>
    </source>
</evidence>
<proteinExistence type="predicted"/>
<evidence type="ECO:0000256" key="2">
    <source>
        <dbReference type="ARBA" id="ARBA00022679"/>
    </source>
</evidence>
<dbReference type="Proteomes" id="UP000030451">
    <property type="component" value="Unassembled WGS sequence"/>
</dbReference>
<dbReference type="InterPro" id="IPR005551">
    <property type="entry name" value="CitX"/>
</dbReference>
<accession>A0A0A5HRH8</accession>
<evidence type="ECO:0000256" key="1">
    <source>
        <dbReference type="ARBA" id="ARBA00012524"/>
    </source>
</evidence>
<organism evidence="5 6">
    <name type="scientific">Photobacterium sp. (strain ATCC 43367)</name>
    <dbReference type="NCBI Taxonomy" id="379097"/>
    <lineage>
        <taxon>Bacteria</taxon>
        <taxon>Pseudomonadati</taxon>
        <taxon>Pseudomonadota</taxon>
        <taxon>Gammaproteobacteria</taxon>
        <taxon>Vibrionales</taxon>
        <taxon>Vibrionaceae</taxon>
        <taxon>Vibrio</taxon>
        <taxon>Vibrio oreintalis group</taxon>
    </lineage>
</organism>
<keyword evidence="2" id="KW-0808">Transferase</keyword>
<evidence type="ECO:0000313" key="6">
    <source>
        <dbReference type="Proteomes" id="UP000030451"/>
    </source>
</evidence>
<reference evidence="5 6" key="1">
    <citation type="submission" date="2014-10" db="EMBL/GenBank/DDBJ databases">
        <title>Genome sequencing of Vibrio sinaloensis T08.</title>
        <authorList>
            <person name="Chan K.-G."/>
            <person name="Mohamad N.I."/>
        </authorList>
    </citation>
    <scope>NUCLEOTIDE SEQUENCE [LARGE SCALE GENOMIC DNA]</scope>
    <source>
        <strain evidence="5 6">T08</strain>
    </source>
</reference>
<evidence type="ECO:0000313" key="5">
    <source>
        <dbReference type="EMBL" id="KGY08162.1"/>
    </source>
</evidence>
<dbReference type="Pfam" id="PF03802">
    <property type="entry name" value="CitX"/>
    <property type="match status" value="1"/>
</dbReference>
<comment type="catalytic activity">
    <reaction evidence="4">
        <text>apo-[citrate lyase ACP] + 2'-(5''-triphospho-alpha-D-ribosyl)-3'-dephospho-CoA = holo-[citrate lyase ACP] + diphosphate</text>
        <dbReference type="Rhea" id="RHEA:16333"/>
        <dbReference type="Rhea" id="RHEA-COMP:10157"/>
        <dbReference type="Rhea" id="RHEA-COMP:10158"/>
        <dbReference type="ChEBI" id="CHEBI:29999"/>
        <dbReference type="ChEBI" id="CHEBI:33019"/>
        <dbReference type="ChEBI" id="CHEBI:61378"/>
        <dbReference type="ChEBI" id="CHEBI:82683"/>
        <dbReference type="EC" id="2.7.7.61"/>
    </reaction>
</comment>
<evidence type="ECO:0000256" key="3">
    <source>
        <dbReference type="ARBA" id="ARBA00022695"/>
    </source>
</evidence>
<comment type="caution">
    <text evidence="5">The sequence shown here is derived from an EMBL/GenBank/DDBJ whole genome shotgun (WGS) entry which is preliminary data.</text>
</comment>
<name>A0A0A5HRH8_PHOS4</name>
<dbReference type="GO" id="GO:0051191">
    <property type="term" value="P:prosthetic group biosynthetic process"/>
    <property type="evidence" value="ECO:0007669"/>
    <property type="project" value="InterPro"/>
</dbReference>
<dbReference type="NCBIfam" id="TIGR03124">
    <property type="entry name" value="citrate_citX"/>
    <property type="match status" value="1"/>
</dbReference>
<gene>
    <name evidence="5" type="ORF">NM06_13385</name>
</gene>
<dbReference type="GO" id="GO:0050519">
    <property type="term" value="F:holo-citrate lyase synthase activity"/>
    <property type="evidence" value="ECO:0007669"/>
    <property type="project" value="UniProtKB-EC"/>
</dbReference>
<sequence>MYDGPIASLEQILESRELRAVKQREWVNAHSLPLVSFTINMVGAVKKNFIAKVAFEHGYKAIINACMKANMATLKLDVIEADTGYELLMIVDTADILLLKQTMVSIEETHRLGRLFDIDVIRTDARPISRTVIKHPKRRCLVCDQEAKACIRQQAHSPQQLIRKMTELVNACQ</sequence>
<dbReference type="EC" id="2.7.7.61" evidence="1"/>